<dbReference type="Proteomes" id="UP000183400">
    <property type="component" value="Unassembled WGS sequence"/>
</dbReference>
<keyword evidence="2" id="KW-1185">Reference proteome</keyword>
<sequence length="226" mass="25724">MTQQLDTPIEFAKEFIKPRVMWSKHDWFGPVAYVLTNELGISIDKLQWDYDRSDIEQVHHGKQWSIPADNLPVLLRVAPWHREAFKLACELSSDYLEGESKLPSEMREFISGVLRRDIRFPDKVGYDKHDLKRPETFLRDRAIYDTAEAVSDQFGLPPTGSSSATEVAVQALNAVRQELEKAGLVVMISTNISAGAAVAQRYKMPTYAELNERVTAMLKLRMNGLK</sequence>
<dbReference type="EMBL" id="FNNP01000001">
    <property type="protein sequence ID" value="SDW17910.1"/>
    <property type="molecule type" value="Genomic_DNA"/>
</dbReference>
<gene>
    <name evidence="1" type="ORF">SAMN05444358_101138</name>
</gene>
<reference evidence="2" key="1">
    <citation type="submission" date="2016-10" db="EMBL/GenBank/DDBJ databases">
        <authorList>
            <person name="Varghese N."/>
            <person name="Submissions S."/>
        </authorList>
    </citation>
    <scope>NUCLEOTIDE SEQUENCE [LARGE SCALE GENOMIC DNA]</scope>
    <source>
        <strain evidence="2">DSM 27839</strain>
    </source>
</reference>
<dbReference type="AlphaFoldDB" id="A0A1H2RFF6"/>
<dbReference type="STRING" id="985054.SAMN05444358_101138"/>
<evidence type="ECO:0000313" key="1">
    <source>
        <dbReference type="EMBL" id="SDW17910.1"/>
    </source>
</evidence>
<protein>
    <submittedName>
        <fullName evidence="1">Uncharacterized protein</fullName>
    </submittedName>
</protein>
<accession>A0A1H2RFF6</accession>
<proteinExistence type="predicted"/>
<name>A0A1H2RFF6_9RHOB</name>
<organism evidence="1 2">
    <name type="scientific">Ruegeria halocynthiae</name>
    <dbReference type="NCBI Taxonomy" id="985054"/>
    <lineage>
        <taxon>Bacteria</taxon>
        <taxon>Pseudomonadati</taxon>
        <taxon>Pseudomonadota</taxon>
        <taxon>Alphaproteobacteria</taxon>
        <taxon>Rhodobacterales</taxon>
        <taxon>Roseobacteraceae</taxon>
        <taxon>Ruegeria</taxon>
    </lineage>
</organism>
<dbReference type="RefSeq" id="WP_074733641.1">
    <property type="nucleotide sequence ID" value="NZ_FNNP01000001.1"/>
</dbReference>
<evidence type="ECO:0000313" key="2">
    <source>
        <dbReference type="Proteomes" id="UP000183400"/>
    </source>
</evidence>